<dbReference type="RefSeq" id="XP_035819950.1">
    <property type="nucleotide sequence ID" value="XM_035964057.1"/>
</dbReference>
<accession>C0HIG0</accession>
<feature type="region of interest" description="Disordered" evidence="1">
    <location>
        <begin position="152"/>
        <end position="246"/>
    </location>
</feature>
<dbReference type="KEGG" id="zma:118476031"/>
<dbReference type="AlphaFoldDB" id="C0HIG0"/>
<proteinExistence type="evidence at transcript level"/>
<feature type="compositionally biased region" description="Polar residues" evidence="1">
    <location>
        <begin position="213"/>
        <end position="246"/>
    </location>
</feature>
<feature type="compositionally biased region" description="Low complexity" evidence="1">
    <location>
        <begin position="201"/>
        <end position="210"/>
    </location>
</feature>
<evidence type="ECO:0000256" key="1">
    <source>
        <dbReference type="SAM" id="MobiDB-lite"/>
    </source>
</evidence>
<evidence type="ECO:0000313" key="2">
    <source>
        <dbReference type="EMBL" id="ACN26813.1"/>
    </source>
</evidence>
<sequence>MSSANDFKALTEALKSLQESVAANALTIAILTADDTSSPGIKIGSGEHHNDRKPRFQKLDFPRYDGRPIPSVSSSAANHTFISSTSWRRRSGWPPTTWRARRRCGISRSRRMRVLHRGAILRSCSTCATAPLSAPHPSLSWLIVVARDPSQTIRTASRRSSLVQDPSRRRNGSSSSGGSPSSAQPRRPSPQPAVPRGCHEPGAPAGAPGAVYTETSQGRIPWPTTSPGTASRPTCSAGRQGSRTRS</sequence>
<reference evidence="2" key="1">
    <citation type="journal article" date="2009" name="PLoS Genet.">
        <title>Sequencing, mapping, and analysis of 27,455 maize full-length cDNAs.</title>
        <authorList>
            <person name="Soderlund C."/>
            <person name="Descour A."/>
            <person name="Kudrna D."/>
            <person name="Bomhoff M."/>
            <person name="Boyd L."/>
            <person name="Currie J."/>
            <person name="Angelova A."/>
            <person name="Collura K."/>
            <person name="Wissotski M."/>
            <person name="Ashley E."/>
            <person name="Morrow D."/>
            <person name="Fernandes J."/>
            <person name="Walbot V."/>
            <person name="Yu Y."/>
        </authorList>
    </citation>
    <scope>NUCLEOTIDE SEQUENCE</scope>
    <source>
        <strain evidence="2">B73</strain>
    </source>
</reference>
<feature type="compositionally biased region" description="Low complexity" evidence="1">
    <location>
        <begin position="172"/>
        <end position="186"/>
    </location>
</feature>
<name>C0HIG0_MAIZE</name>
<dbReference type="GeneID" id="118476031"/>
<protein>
    <submittedName>
        <fullName evidence="2">Uncharacterized protein</fullName>
    </submittedName>
</protein>
<organism evidence="2">
    <name type="scientific">Zea mays</name>
    <name type="common">Maize</name>
    <dbReference type="NCBI Taxonomy" id="4577"/>
    <lineage>
        <taxon>Eukaryota</taxon>
        <taxon>Viridiplantae</taxon>
        <taxon>Streptophyta</taxon>
        <taxon>Embryophyta</taxon>
        <taxon>Tracheophyta</taxon>
        <taxon>Spermatophyta</taxon>
        <taxon>Magnoliopsida</taxon>
        <taxon>Liliopsida</taxon>
        <taxon>Poales</taxon>
        <taxon>Poaceae</taxon>
        <taxon>PACMAD clade</taxon>
        <taxon>Panicoideae</taxon>
        <taxon>Andropogonodae</taxon>
        <taxon>Andropogoneae</taxon>
        <taxon>Tripsacinae</taxon>
        <taxon>Zea</taxon>
    </lineage>
</organism>
<feature type="compositionally biased region" description="Polar residues" evidence="1">
    <location>
        <begin position="152"/>
        <end position="164"/>
    </location>
</feature>
<dbReference type="EMBL" id="BT062116">
    <property type="protein sequence ID" value="ACN26813.1"/>
    <property type="molecule type" value="mRNA"/>
</dbReference>